<evidence type="ECO:0000313" key="2">
    <source>
        <dbReference type="Proteomes" id="UP001362999"/>
    </source>
</evidence>
<keyword evidence="2" id="KW-1185">Reference proteome</keyword>
<dbReference type="Proteomes" id="UP001362999">
    <property type="component" value="Unassembled WGS sequence"/>
</dbReference>
<sequence>MCPAAVTLDKPGIDRGQLVFAADDEHLKTREYIQTWGVRFSSRDFFKSNFILALWLPQT</sequence>
<proteinExistence type="predicted"/>
<gene>
    <name evidence="1" type="ORF">R3P38DRAFT_3197388</name>
</gene>
<comment type="caution">
    <text evidence="1">The sequence shown here is derived from an EMBL/GenBank/DDBJ whole genome shotgun (WGS) entry which is preliminary data.</text>
</comment>
<dbReference type="AlphaFoldDB" id="A0AAW0B7F9"/>
<organism evidence="1 2">
    <name type="scientific">Favolaschia claudopus</name>
    <dbReference type="NCBI Taxonomy" id="2862362"/>
    <lineage>
        <taxon>Eukaryota</taxon>
        <taxon>Fungi</taxon>
        <taxon>Dikarya</taxon>
        <taxon>Basidiomycota</taxon>
        <taxon>Agaricomycotina</taxon>
        <taxon>Agaricomycetes</taxon>
        <taxon>Agaricomycetidae</taxon>
        <taxon>Agaricales</taxon>
        <taxon>Marasmiineae</taxon>
        <taxon>Mycenaceae</taxon>
        <taxon>Favolaschia</taxon>
    </lineage>
</organism>
<reference evidence="1 2" key="1">
    <citation type="journal article" date="2024" name="J Genomics">
        <title>Draft genome sequencing and assembly of Favolaschia claudopus CIRM-BRFM 2984 isolated from oak limbs.</title>
        <authorList>
            <person name="Navarro D."/>
            <person name="Drula E."/>
            <person name="Chaduli D."/>
            <person name="Cazenave R."/>
            <person name="Ahrendt S."/>
            <person name="Wang J."/>
            <person name="Lipzen A."/>
            <person name="Daum C."/>
            <person name="Barry K."/>
            <person name="Grigoriev I.V."/>
            <person name="Favel A."/>
            <person name="Rosso M.N."/>
            <person name="Martin F."/>
        </authorList>
    </citation>
    <scope>NUCLEOTIDE SEQUENCE [LARGE SCALE GENOMIC DNA]</scope>
    <source>
        <strain evidence="1 2">CIRM-BRFM 2984</strain>
    </source>
</reference>
<dbReference type="EMBL" id="JAWWNJ010000040">
    <property type="protein sequence ID" value="KAK7020900.1"/>
    <property type="molecule type" value="Genomic_DNA"/>
</dbReference>
<name>A0AAW0B7F9_9AGAR</name>
<evidence type="ECO:0000313" key="1">
    <source>
        <dbReference type="EMBL" id="KAK7020900.1"/>
    </source>
</evidence>
<accession>A0AAW0B7F9</accession>
<protein>
    <submittedName>
        <fullName evidence="1">Uncharacterized protein</fullName>
    </submittedName>
</protein>